<proteinExistence type="predicted"/>
<dbReference type="RefSeq" id="WP_220148081.1">
    <property type="nucleotide sequence ID" value="NZ_JAHXZI010000023.1"/>
</dbReference>
<dbReference type="EMBL" id="JAHXZI010000023">
    <property type="protein sequence ID" value="MBW6438891.1"/>
    <property type="molecule type" value="Genomic_DNA"/>
</dbReference>
<keyword evidence="3" id="KW-1185">Reference proteome</keyword>
<feature type="transmembrane region" description="Helical" evidence="1">
    <location>
        <begin position="240"/>
        <end position="257"/>
    </location>
</feature>
<protein>
    <submittedName>
        <fullName evidence="2">Uncharacterized protein</fullName>
    </submittedName>
</protein>
<reference evidence="2 3" key="1">
    <citation type="journal article" date="2013" name="Antonie Van Leeuwenhoek">
        <title>Actinoplanes hulinensis sp. nov., a novel actinomycete isolated from soybean root (Glycine max (L.) Merr).</title>
        <authorList>
            <person name="Shen Y."/>
            <person name="Liu C."/>
            <person name="Wang X."/>
            <person name="Zhao J."/>
            <person name="Jia F."/>
            <person name="Zhang Y."/>
            <person name="Wang L."/>
            <person name="Yang D."/>
            <person name="Xiang W."/>
        </authorList>
    </citation>
    <scope>NUCLEOTIDE SEQUENCE [LARGE SCALE GENOMIC DNA]</scope>
    <source>
        <strain evidence="2 3">NEAU-M9</strain>
    </source>
</reference>
<name>A0ABS7BDV2_9ACTN</name>
<gene>
    <name evidence="2" type="ORF">KZ829_34690</name>
</gene>
<keyword evidence="1" id="KW-0812">Transmembrane</keyword>
<keyword evidence="1" id="KW-1133">Transmembrane helix</keyword>
<accession>A0ABS7BDV2</accession>
<feature type="transmembrane region" description="Helical" evidence="1">
    <location>
        <begin position="264"/>
        <end position="281"/>
    </location>
</feature>
<feature type="transmembrane region" description="Helical" evidence="1">
    <location>
        <begin position="301"/>
        <end position="321"/>
    </location>
</feature>
<comment type="caution">
    <text evidence="2">The sequence shown here is derived from an EMBL/GenBank/DDBJ whole genome shotgun (WGS) entry which is preliminary data.</text>
</comment>
<feature type="transmembrane region" description="Helical" evidence="1">
    <location>
        <begin position="121"/>
        <end position="138"/>
    </location>
</feature>
<feature type="transmembrane region" description="Helical" evidence="1">
    <location>
        <begin position="74"/>
        <end position="101"/>
    </location>
</feature>
<evidence type="ECO:0000313" key="3">
    <source>
        <dbReference type="Proteomes" id="UP001519863"/>
    </source>
</evidence>
<evidence type="ECO:0000256" key="1">
    <source>
        <dbReference type="SAM" id="Phobius"/>
    </source>
</evidence>
<feature type="transmembrane region" description="Helical" evidence="1">
    <location>
        <begin position="170"/>
        <end position="188"/>
    </location>
</feature>
<organism evidence="2 3">
    <name type="scientific">Actinoplanes hulinensis</name>
    <dbReference type="NCBI Taxonomy" id="1144547"/>
    <lineage>
        <taxon>Bacteria</taxon>
        <taxon>Bacillati</taxon>
        <taxon>Actinomycetota</taxon>
        <taxon>Actinomycetes</taxon>
        <taxon>Micromonosporales</taxon>
        <taxon>Micromonosporaceae</taxon>
        <taxon>Actinoplanes</taxon>
    </lineage>
</organism>
<dbReference type="Proteomes" id="UP001519863">
    <property type="component" value="Unassembled WGS sequence"/>
</dbReference>
<evidence type="ECO:0000313" key="2">
    <source>
        <dbReference type="EMBL" id="MBW6438891.1"/>
    </source>
</evidence>
<keyword evidence="1" id="KW-0472">Membrane</keyword>
<feature type="transmembrane region" description="Helical" evidence="1">
    <location>
        <begin position="200"/>
        <end position="220"/>
    </location>
</feature>
<feature type="transmembrane region" description="Helical" evidence="1">
    <location>
        <begin position="145"/>
        <end position="164"/>
    </location>
</feature>
<sequence>MTTLEVRYRRLLRAYPAGHRAAYEEEMVGVLMAGAEEGRRFPSPADAFDLLRAGLTVRLGRAFHTSRGTGWRDAAAVTGLFTALALAGGAVSRLAAGLRLWGLGDPMRALGVDGLMLADPAARTVIWLLVVSAAVLGLRRTAVALAAAGVLVQAGAMLLWSAILPGTGMFLFWQLGLAVVVTSLFAVSDRSARAVLGSRGLALVAAGALVAAVTETGALAGVEEHPWFDPRFFDLFWDSVHYGLPALFLAAAAWTAGSRVRGRIAVLSAVVLMITYVLQAADHVVTELRYVGPTVGNILSVVMLFLLPLAVLGGGVLLLGLRERLAGRGHGHVRAHE</sequence>